<feature type="compositionally biased region" description="Polar residues" evidence="1">
    <location>
        <begin position="880"/>
        <end position="897"/>
    </location>
</feature>
<feature type="compositionally biased region" description="Low complexity" evidence="1">
    <location>
        <begin position="830"/>
        <end position="842"/>
    </location>
</feature>
<dbReference type="CDD" id="cd20141">
    <property type="entry name" value="PWWP_MBD5"/>
    <property type="match status" value="1"/>
</dbReference>
<dbReference type="EMBL" id="JAANHZ010000503">
    <property type="protein sequence ID" value="KAG5310359.1"/>
    <property type="molecule type" value="Genomic_DNA"/>
</dbReference>
<evidence type="ECO:0000256" key="1">
    <source>
        <dbReference type="SAM" id="MobiDB-lite"/>
    </source>
</evidence>
<feature type="region of interest" description="Disordered" evidence="1">
    <location>
        <begin position="874"/>
        <end position="1045"/>
    </location>
</feature>
<feature type="compositionally biased region" description="Polar residues" evidence="1">
    <location>
        <begin position="1021"/>
        <end position="1038"/>
    </location>
</feature>
<dbReference type="PANTHER" id="PTHR16112">
    <property type="entry name" value="METHYL-CPG BINDING PROTEIN, DROSOPHILA"/>
    <property type="match status" value="1"/>
</dbReference>
<dbReference type="GO" id="GO:0010369">
    <property type="term" value="C:chromocenter"/>
    <property type="evidence" value="ECO:0007669"/>
    <property type="project" value="TreeGrafter"/>
</dbReference>
<dbReference type="SUPFAM" id="SSF63748">
    <property type="entry name" value="Tudor/PWWP/MBT"/>
    <property type="match status" value="1"/>
</dbReference>
<feature type="non-terminal residue" evidence="3">
    <location>
        <position position="2036"/>
    </location>
</feature>
<feature type="compositionally biased region" description="Polar residues" evidence="1">
    <location>
        <begin position="702"/>
        <end position="714"/>
    </location>
</feature>
<reference evidence="3" key="1">
    <citation type="submission" date="2020-02" db="EMBL/GenBank/DDBJ databases">
        <title>Relaxed selection underlies rapid genomic changes in the transitions from sociality to social parasitism in ants.</title>
        <authorList>
            <person name="Bi X."/>
        </authorList>
    </citation>
    <scope>NUCLEOTIDE SEQUENCE</scope>
    <source>
        <strain evidence="3">BGI-DK2013a</strain>
        <tissue evidence="3">Whole body</tissue>
    </source>
</reference>
<feature type="region of interest" description="Disordered" evidence="1">
    <location>
        <begin position="1980"/>
        <end position="2036"/>
    </location>
</feature>
<dbReference type="InterPro" id="IPR000313">
    <property type="entry name" value="PWWP_dom"/>
</dbReference>
<dbReference type="Pfam" id="PF00855">
    <property type="entry name" value="PWWP"/>
    <property type="match status" value="1"/>
</dbReference>
<feature type="non-terminal residue" evidence="3">
    <location>
        <position position="1"/>
    </location>
</feature>
<feature type="compositionally biased region" description="Basic residues" evidence="1">
    <location>
        <begin position="1"/>
        <end position="10"/>
    </location>
</feature>
<accession>A0A836EYY1</accession>
<dbReference type="Gene3D" id="2.30.30.140">
    <property type="match status" value="1"/>
</dbReference>
<feature type="compositionally biased region" description="Basic and acidic residues" evidence="1">
    <location>
        <begin position="1980"/>
        <end position="1992"/>
    </location>
</feature>
<feature type="region of interest" description="Disordered" evidence="1">
    <location>
        <begin position="1720"/>
        <end position="1787"/>
    </location>
</feature>
<dbReference type="PANTHER" id="PTHR16112:SF16">
    <property type="entry name" value="SIX-BANDED, ISOFORM H"/>
    <property type="match status" value="1"/>
</dbReference>
<feature type="compositionally biased region" description="Low complexity" evidence="1">
    <location>
        <begin position="968"/>
        <end position="1020"/>
    </location>
</feature>
<sequence>MAKRAGKRGARKEGGEEEEKLTPVFAGGGGHVLYRDKRLSQPCRPSSTALGSLDQLKEYLTTVGTCKCGLECPLRPEQVFNFDPKVATRPWSPDQGKTREMTKLCNHKRKLLLPAAAASPVASCTPAVSSSTLSSGPTTASIHANADSPTSPDKTRKDGLSKKKKRKLGGIGGIYSGVSVSQLLAQRERAIAAVAASGVQGSPVPNGSQVWPITVPNLQVQQNGQQICHQSLSSPSQNHDVSSCARNPQQRLNQHNMSGMLMSNPLIMNQQGTNFNNMTQQQQQLLQQQHQQLILQQQQQQQQQQLIQQHISQQQQQSQQLLPHQQQLQHMQILQEQQQQQQNTVVNQLAQQQTPHYINQLNQQSLHVMQQQQQQHLNQQQQQQQQQMHLQQIQKHNMQQQQHLAQEVDQQQSANYNTQHSVENYAHHMQPSQISNQTVLHPQLHQLHQHQMQPQQQQSQHAMQSQSTDPFQMQIHQQLQQQQQQQQQHQQQMSQVCIQPQYSNQQLNHHSVDIMQQQTGSAVMSNINTIDLQNRHNRTSSRHHVVQNGGLPNNPHENVQRMYAQNQVQYPVRNFDSSKGTNTDAKMGHQQQFLSNHTGRSPNASHTVEVQQSGMGPNGQSGNMHFNNRTPPWQQNRATVASHQPSVVTGQNVTCNSFDRVPPLHHHIPQPSNWTDEAARKKAKSNKITVKKQRQHGVAELSRTNNGLEHSTPSPVDEFSENNQQNNGQIGSTFNSNSPSFLEDPSGYLAQQTALLNSTISRQTGVSSSQVGMLNNNSKALSQTSHGMHMSTTYIPQPKPSCIASPTSTSSFASVKNHATSPVVVHSSMTPTSSSGTDSESSPCQGCVTSADTQSYIQDQYKQQMQRQYLMHTDQREDPVTSSTFGERYQTNNQPQADSRPIQGGTVSTSHGSPIGTNSPANSDTPAASTPGISQPATPQSLISSQPATPHSYSQPPTPHSHVSGQMPSQTLTPQAQQQLSQSLIGSIQEQRSETPSSGTMSSSGIPPSTSPSQMSSSTSDNLTSQVKRQITRQNSLDGYQPHPHTVNVVSRIPINTFSGTSSVITTMASGHTVSSNTITSVLAGRANTATVSINTPSAIPNPAIPSLLPNKVQHQVQSTALTNMSGTPVTTHSSIPLSQSSTMNVSKSPLEMVQSVVSSIQQLQQQQQHQPQQHQHPQANVQVHNVLTSGGILKHPAGSTLPPGHILVSSGGQLIMASTGSAINGVMAPPPPKIISNANSMPPLSVSPMVTSVTGAVSQVIPAVGVAQQVIGQPTVLVNTIQTPVLIQPSVMTMDSIGQNVQIPHLTVATGNVIQNTQSIIDANQDVSRTVGANQGMTVNRQPALLSPESTMTKKKAYKKRKANPQTVASMLHIASSQQNAGMLMQSQSNFAQQNFQTQSIGGPMLQALTIVPGKGGAPAQLVMNGQTGAASAQFNAQQIITNPQPTQQINLLQPVNLLNGAAGMVQNFPTIQQFIVPGLGSMVMSADGTATLLQDTGNIGMQFQIQNVNGQNVLTPIQSHSGIFNPSQSILAAGPAGMVIRAPQATGGKIIQQHSPGAQFLSPNSGQFLVNGTTSFGNQLSPIVANVSPNQQVTFNTSQNTTIVQQQTTMVSNNQIPNFQSAASNGGQTVDPSLNLDNQSYILSSGMIQGKAASSSPKSGVNSPSSDQNVEQQQYVLASSSTTVVEKTAQQNEQHSPLMARHSVSTQTAGNQTNVAQSTMMRQGSPPDTTTHSPGNSQRSNSPAVDTTTHGAASPAPPITARHHSSSTPMVHCVSSSEPDSGDTQVASEDWRMQGIGTKEITLNQPSLHGKTYVESTVTTGIQIYTSETLKQAEGVVSTVRCEGREHALGRGIKRKLDSIHSMHSTLHEDQDVAETKDVDDGNQWKLMVGDLVWGAARGSPAWPGKVESLGPPGTMTVWVRWYGGGGGRTQVDVKALKSLSEGLETHHRARKKFRKSRKLNMQLENAIQEAMAELDKMTEASNDQKDTKKSPKVTSLPATSSKSVGVGKSEAKRSSKRAVATVDHAKTEQKQCR</sequence>
<feature type="compositionally biased region" description="Low complexity" evidence="1">
    <location>
        <begin position="1656"/>
        <end position="1668"/>
    </location>
</feature>
<feature type="region of interest" description="Disordered" evidence="1">
    <location>
        <begin position="594"/>
        <end position="638"/>
    </location>
</feature>
<evidence type="ECO:0000259" key="2">
    <source>
        <dbReference type="PROSITE" id="PS50812"/>
    </source>
</evidence>
<feature type="region of interest" description="Disordered" evidence="1">
    <location>
        <begin position="1"/>
        <end position="23"/>
    </location>
</feature>
<evidence type="ECO:0000313" key="4">
    <source>
        <dbReference type="Proteomes" id="UP000667349"/>
    </source>
</evidence>
<feature type="compositionally biased region" description="Polar residues" evidence="1">
    <location>
        <begin position="721"/>
        <end position="740"/>
    </location>
</feature>
<feature type="region of interest" description="Disordered" evidence="1">
    <location>
        <begin position="446"/>
        <end position="486"/>
    </location>
</feature>
<feature type="domain" description="PWWP" evidence="2">
    <location>
        <begin position="1891"/>
        <end position="1945"/>
    </location>
</feature>
<feature type="region of interest" description="Disordered" evidence="1">
    <location>
        <begin position="1650"/>
        <end position="1675"/>
    </location>
</feature>
<dbReference type="PROSITE" id="PS50812">
    <property type="entry name" value="PWWP"/>
    <property type="match status" value="1"/>
</dbReference>
<feature type="region of interest" description="Disordered" evidence="1">
    <location>
        <begin position="693"/>
        <end position="745"/>
    </location>
</feature>
<feature type="compositionally biased region" description="Polar residues" evidence="1">
    <location>
        <begin position="905"/>
        <end position="967"/>
    </location>
</feature>
<organism evidence="3 4">
    <name type="scientific">Acromyrmex insinuator</name>
    <dbReference type="NCBI Taxonomy" id="230686"/>
    <lineage>
        <taxon>Eukaryota</taxon>
        <taxon>Metazoa</taxon>
        <taxon>Ecdysozoa</taxon>
        <taxon>Arthropoda</taxon>
        <taxon>Hexapoda</taxon>
        <taxon>Insecta</taxon>
        <taxon>Pterygota</taxon>
        <taxon>Neoptera</taxon>
        <taxon>Endopterygota</taxon>
        <taxon>Hymenoptera</taxon>
        <taxon>Apocrita</taxon>
        <taxon>Aculeata</taxon>
        <taxon>Formicoidea</taxon>
        <taxon>Formicidae</taxon>
        <taxon>Myrmicinae</taxon>
        <taxon>Acromyrmex</taxon>
    </lineage>
</organism>
<keyword evidence="4" id="KW-1185">Reference proteome</keyword>
<feature type="region of interest" description="Disordered" evidence="1">
    <location>
        <begin position="824"/>
        <end position="847"/>
    </location>
</feature>
<feature type="compositionally biased region" description="Basic and acidic residues" evidence="1">
    <location>
        <begin position="2026"/>
        <end position="2036"/>
    </location>
</feature>
<proteinExistence type="predicted"/>
<dbReference type="Proteomes" id="UP000667349">
    <property type="component" value="Unassembled WGS sequence"/>
</dbReference>
<evidence type="ECO:0000313" key="3">
    <source>
        <dbReference type="EMBL" id="KAG5310359.1"/>
    </source>
</evidence>
<dbReference type="GO" id="GO:0005634">
    <property type="term" value="C:nucleus"/>
    <property type="evidence" value="ECO:0007669"/>
    <property type="project" value="TreeGrafter"/>
</dbReference>
<feature type="region of interest" description="Disordered" evidence="1">
    <location>
        <begin position="388"/>
        <end position="412"/>
    </location>
</feature>
<protein>
    <submittedName>
        <fullName evidence="3">MBD6 protein</fullName>
    </submittedName>
</protein>
<feature type="compositionally biased region" description="Low complexity" evidence="1">
    <location>
        <begin position="388"/>
        <end position="405"/>
    </location>
</feature>
<feature type="compositionally biased region" description="Polar residues" evidence="1">
    <location>
        <begin position="1995"/>
        <end position="2006"/>
    </location>
</feature>
<comment type="caution">
    <text evidence="3">The sequence shown here is derived from an EMBL/GenBank/DDBJ whole genome shotgun (WGS) entry which is preliminary data.</text>
</comment>
<dbReference type="GO" id="GO:0003682">
    <property type="term" value="F:chromatin binding"/>
    <property type="evidence" value="ECO:0007669"/>
    <property type="project" value="TreeGrafter"/>
</dbReference>
<feature type="region of interest" description="Disordered" evidence="1">
    <location>
        <begin position="127"/>
        <end position="166"/>
    </location>
</feature>
<feature type="compositionally biased region" description="Polar residues" evidence="1">
    <location>
        <begin position="1720"/>
        <end position="1753"/>
    </location>
</feature>
<name>A0A836EYY1_9HYME</name>
<gene>
    <name evidence="3" type="primary">Mbd6</name>
    <name evidence="3" type="ORF">G6Z75_0011051</name>
</gene>
<feature type="compositionally biased region" description="Polar residues" evidence="1">
    <location>
        <begin position="1768"/>
        <end position="1787"/>
    </location>
</feature>
<feature type="compositionally biased region" description="Polar residues" evidence="1">
    <location>
        <begin position="133"/>
        <end position="152"/>
    </location>
</feature>